<evidence type="ECO:0000256" key="4">
    <source>
        <dbReference type="PROSITE-ProRule" id="PRU01024"/>
    </source>
</evidence>
<comment type="caution">
    <text evidence="6">The sequence shown here is derived from an EMBL/GenBank/DDBJ whole genome shotgun (WGS) entry which is preliminary data.</text>
</comment>
<evidence type="ECO:0000256" key="1">
    <source>
        <dbReference type="ARBA" id="ARBA00022603"/>
    </source>
</evidence>
<dbReference type="Proteomes" id="UP000248614">
    <property type="component" value="Unassembled WGS sequence"/>
</dbReference>
<dbReference type="PANTHER" id="PTHR11061:SF49">
    <property type="entry name" value="23S RRNA (URACIL(1939)-C(5))-METHYLTRANSFERASE RLMD"/>
    <property type="match status" value="1"/>
</dbReference>
<evidence type="ECO:0000256" key="2">
    <source>
        <dbReference type="ARBA" id="ARBA00022679"/>
    </source>
</evidence>
<evidence type="ECO:0000256" key="3">
    <source>
        <dbReference type="ARBA" id="ARBA00022691"/>
    </source>
</evidence>
<dbReference type="InterPro" id="IPR030390">
    <property type="entry name" value="MeTrfase_TrmA_AS"/>
</dbReference>
<reference evidence="6 7" key="1">
    <citation type="submission" date="2017-08" db="EMBL/GenBank/DDBJ databases">
        <title>Infants hospitalized years apart are colonized by the same room-sourced microbial strains.</title>
        <authorList>
            <person name="Brooks B."/>
            <person name="Olm M.R."/>
            <person name="Firek B.A."/>
            <person name="Baker R."/>
            <person name="Thomas B.C."/>
            <person name="Morowitz M.J."/>
            <person name="Banfield J.F."/>
        </authorList>
    </citation>
    <scope>NUCLEOTIDE SEQUENCE [LARGE SCALE GENOMIC DNA]</scope>
    <source>
        <strain evidence="6">S2_018_000_R3_110</strain>
    </source>
</reference>
<dbReference type="Gene3D" id="2.40.50.1070">
    <property type="match status" value="1"/>
</dbReference>
<feature type="binding site" evidence="4">
    <location>
        <position position="286"/>
    </location>
    <ligand>
        <name>S-adenosyl-L-methionine</name>
        <dbReference type="ChEBI" id="CHEBI:59789"/>
    </ligand>
</feature>
<feature type="active site" evidence="5">
    <location>
        <position position="358"/>
    </location>
</feature>
<accession>A0A2W5BC87</accession>
<gene>
    <name evidence="6" type="ORF">DI632_01365</name>
</gene>
<feature type="binding site" evidence="4">
    <location>
        <position position="266"/>
    </location>
    <ligand>
        <name>S-adenosyl-L-methionine</name>
        <dbReference type="ChEBI" id="CHEBI:59789"/>
    </ligand>
</feature>
<evidence type="ECO:0000313" key="7">
    <source>
        <dbReference type="Proteomes" id="UP000248614"/>
    </source>
</evidence>
<dbReference type="PROSITE" id="PS51687">
    <property type="entry name" value="SAM_MT_RNA_M5U"/>
    <property type="match status" value="1"/>
</dbReference>
<keyword evidence="2 4" id="KW-0808">Transferase</keyword>
<comment type="similarity">
    <text evidence="4">Belongs to the class I-like SAM-binding methyltransferase superfamily. RNA M5U methyltransferase family.</text>
</comment>
<dbReference type="EMBL" id="QFNF01000002">
    <property type="protein sequence ID" value="PZO80715.1"/>
    <property type="molecule type" value="Genomic_DNA"/>
</dbReference>
<dbReference type="Gene3D" id="3.40.50.150">
    <property type="entry name" value="Vaccinia Virus protein VP39"/>
    <property type="match status" value="1"/>
</dbReference>
<dbReference type="PANTHER" id="PTHR11061">
    <property type="entry name" value="RNA M5U METHYLTRANSFERASE"/>
    <property type="match status" value="1"/>
</dbReference>
<dbReference type="GO" id="GO:0070475">
    <property type="term" value="P:rRNA base methylation"/>
    <property type="evidence" value="ECO:0007669"/>
    <property type="project" value="TreeGrafter"/>
</dbReference>
<dbReference type="Pfam" id="PF05958">
    <property type="entry name" value="tRNA_U5-meth_tr"/>
    <property type="match status" value="1"/>
</dbReference>
<evidence type="ECO:0000256" key="5">
    <source>
        <dbReference type="PROSITE-ProRule" id="PRU10015"/>
    </source>
</evidence>
<dbReference type="SUPFAM" id="SSF53335">
    <property type="entry name" value="S-adenosyl-L-methionine-dependent methyltransferases"/>
    <property type="match status" value="1"/>
</dbReference>
<dbReference type="AlphaFoldDB" id="A0A2W5BC87"/>
<keyword evidence="1 4" id="KW-0489">Methyltransferase</keyword>
<name>A0A2W5BC87_9SPHN</name>
<feature type="active site" description="Nucleophile" evidence="4">
    <location>
        <position position="358"/>
    </location>
</feature>
<dbReference type="GO" id="GO:0070041">
    <property type="term" value="F:rRNA (uridine-C5-)-methyltransferase activity"/>
    <property type="evidence" value="ECO:0007669"/>
    <property type="project" value="TreeGrafter"/>
</dbReference>
<evidence type="ECO:0000313" key="6">
    <source>
        <dbReference type="EMBL" id="PZO80715.1"/>
    </source>
</evidence>
<dbReference type="PROSITE" id="PS01230">
    <property type="entry name" value="TRMA_1"/>
    <property type="match status" value="1"/>
</dbReference>
<sequence length="400" mass="42337">MSLTDDDLIVRVAARGEGVTGDGVHVPLAAPGDRLLPDGSIGHGPHHAQPPCRHFPVCGGCQLQHLDLASEAEFVADRVRGALASQSLAATVRPAILSAPRTRRRATLHADRRGRQVTLGFTESGSHRIVDLRECHVLLPELFAAVAPLRWLLATALKDRTRADIHLARVDQGVDVLITGQVAEGLAAAEALTTFAEDQRLARLSIDDGMGAEARWEPEPVTVTLGGAPVPFPPGSFLQATGDGEAALIAAVDEAVAGAGIIADLFAGLGTFTLSRGAGTRTYAGEAGREAIMALRLAAARAGRPVVADHRDLFRRPLTAAELDRFDAVILDPPRAGAREQAAALAGAKVPVVAYVSCNPSSFARDVKTLCQAGYRIDWVQPVGQFRWSTHVELVARLVR</sequence>
<organism evidence="6 7">
    <name type="scientific">Sphingomonas hengshuiensis</name>
    <dbReference type="NCBI Taxonomy" id="1609977"/>
    <lineage>
        <taxon>Bacteria</taxon>
        <taxon>Pseudomonadati</taxon>
        <taxon>Pseudomonadota</taxon>
        <taxon>Alphaproteobacteria</taxon>
        <taxon>Sphingomonadales</taxon>
        <taxon>Sphingomonadaceae</taxon>
        <taxon>Sphingomonas</taxon>
    </lineage>
</organism>
<feature type="binding site" evidence="4">
    <location>
        <position position="239"/>
    </location>
    <ligand>
        <name>S-adenosyl-L-methionine</name>
        <dbReference type="ChEBI" id="CHEBI:59789"/>
    </ligand>
</feature>
<feature type="binding site" evidence="4">
    <location>
        <position position="332"/>
    </location>
    <ligand>
        <name>S-adenosyl-L-methionine</name>
        <dbReference type="ChEBI" id="CHEBI:59789"/>
    </ligand>
</feature>
<dbReference type="InterPro" id="IPR010280">
    <property type="entry name" value="U5_MeTrfase_fam"/>
</dbReference>
<protein>
    <submittedName>
        <fullName evidence="6">RNA methyltransferase</fullName>
    </submittedName>
</protein>
<proteinExistence type="inferred from homology"/>
<keyword evidence="3 4" id="KW-0949">S-adenosyl-L-methionine</keyword>
<dbReference type="InterPro" id="IPR029063">
    <property type="entry name" value="SAM-dependent_MTases_sf"/>
</dbReference>